<evidence type="ECO:0000313" key="2">
    <source>
        <dbReference type="EMBL" id="QHS98292.1"/>
    </source>
</evidence>
<dbReference type="AlphaFoldDB" id="A0A6C0C1W0"/>
<feature type="coiled-coil region" evidence="1">
    <location>
        <begin position="46"/>
        <end position="80"/>
    </location>
</feature>
<dbReference type="EMBL" id="MN739313">
    <property type="protein sequence ID" value="QHS98292.1"/>
    <property type="molecule type" value="Genomic_DNA"/>
</dbReference>
<reference evidence="2" key="1">
    <citation type="journal article" date="2020" name="Nature">
        <title>Giant virus diversity and host interactions through global metagenomics.</title>
        <authorList>
            <person name="Schulz F."/>
            <person name="Roux S."/>
            <person name="Paez-Espino D."/>
            <person name="Jungbluth S."/>
            <person name="Walsh D.A."/>
            <person name="Denef V.J."/>
            <person name="McMahon K.D."/>
            <person name="Konstantinidis K.T."/>
            <person name="Eloe-Fadrosh E.A."/>
            <person name="Kyrpides N.C."/>
            <person name="Woyke T."/>
        </authorList>
    </citation>
    <scope>NUCLEOTIDE SEQUENCE</scope>
    <source>
        <strain evidence="2">GVMAG-M-3300020182-84</strain>
    </source>
</reference>
<evidence type="ECO:0000256" key="1">
    <source>
        <dbReference type="SAM" id="Coils"/>
    </source>
</evidence>
<keyword evidence="1" id="KW-0175">Coiled coil</keyword>
<protein>
    <submittedName>
        <fullName evidence="2">Uncharacterized protein</fullName>
    </submittedName>
</protein>
<organism evidence="2">
    <name type="scientific">viral metagenome</name>
    <dbReference type="NCBI Taxonomy" id="1070528"/>
    <lineage>
        <taxon>unclassified sequences</taxon>
        <taxon>metagenomes</taxon>
        <taxon>organismal metagenomes</taxon>
    </lineage>
</organism>
<sequence length="121" mass="14825">MVKLELKTYEECNLWRTMQKELKQHSSYQVKQTYFPHNMDTWREMKNTIERKYRSEIEALQSARKELEEYHAMHEAAETLLLLKKREEYKQFNKARRCQNNTTPVVEKKTVRRSTRIANKK</sequence>
<name>A0A6C0C1W0_9ZZZZ</name>
<accession>A0A6C0C1W0</accession>
<proteinExistence type="predicted"/>